<proteinExistence type="predicted"/>
<dbReference type="EMBL" id="CP019480">
    <property type="protein sequence ID" value="UQC90064.1"/>
    <property type="molecule type" value="Genomic_DNA"/>
</dbReference>
<name>A0A9Q8T6C5_9PEZI</name>
<evidence type="ECO:0000313" key="2">
    <source>
        <dbReference type="Proteomes" id="UP000830671"/>
    </source>
</evidence>
<dbReference type="Proteomes" id="UP000830671">
    <property type="component" value="Chromosome 8"/>
</dbReference>
<protein>
    <submittedName>
        <fullName evidence="1">Uncharacterized protein</fullName>
    </submittedName>
</protein>
<evidence type="ECO:0000313" key="1">
    <source>
        <dbReference type="EMBL" id="UQC90064.1"/>
    </source>
</evidence>
<sequence length="122" mass="13514">MPAITIDNCWLKTKNEDLEGKSDTPSVAATTLCAATAVCAVFVPHACRSLNWVFLGAIAYLFDMKVQFGRGEGHDRAASVHTSKVMYGNQERKRIRRSKGGKQVLTWSNGKTNAHIGYQIWN</sequence>
<dbReference type="KEGG" id="clup:CLUP02_15595"/>
<reference evidence="1" key="1">
    <citation type="journal article" date="2021" name="Mol. Plant Microbe Interact.">
        <title>Complete Genome Sequence of the Plant-Pathogenic Fungus Colletotrichum lupini.</title>
        <authorList>
            <person name="Baroncelli R."/>
            <person name="Pensec F."/>
            <person name="Da Lio D."/>
            <person name="Boufleur T."/>
            <person name="Vicente I."/>
            <person name="Sarrocco S."/>
            <person name="Picot A."/>
            <person name="Baraldi E."/>
            <person name="Sukno S."/>
            <person name="Thon M."/>
            <person name="Le Floch G."/>
        </authorList>
    </citation>
    <scope>NUCLEOTIDE SEQUENCE</scope>
    <source>
        <strain evidence="1">IMI 504893</strain>
    </source>
</reference>
<dbReference type="AlphaFoldDB" id="A0A9Q8T6C5"/>
<accession>A0A9Q8T6C5</accession>
<dbReference type="GeneID" id="73349529"/>
<organism evidence="1 2">
    <name type="scientific">Colletotrichum lupini</name>
    <dbReference type="NCBI Taxonomy" id="145971"/>
    <lineage>
        <taxon>Eukaryota</taxon>
        <taxon>Fungi</taxon>
        <taxon>Dikarya</taxon>
        <taxon>Ascomycota</taxon>
        <taxon>Pezizomycotina</taxon>
        <taxon>Sordariomycetes</taxon>
        <taxon>Hypocreomycetidae</taxon>
        <taxon>Glomerellales</taxon>
        <taxon>Glomerellaceae</taxon>
        <taxon>Colletotrichum</taxon>
        <taxon>Colletotrichum acutatum species complex</taxon>
    </lineage>
</organism>
<keyword evidence="2" id="KW-1185">Reference proteome</keyword>
<gene>
    <name evidence="1" type="ORF">CLUP02_15595</name>
</gene>
<dbReference type="RefSeq" id="XP_049151665.1">
    <property type="nucleotide sequence ID" value="XM_049294519.1"/>
</dbReference>